<dbReference type="PaxDb" id="55529-EKX49643"/>
<evidence type="ECO:0000256" key="3">
    <source>
        <dbReference type="ARBA" id="ARBA00023163"/>
    </source>
</evidence>
<dbReference type="InterPro" id="IPR003035">
    <property type="entry name" value="RWP-RK_dom"/>
</dbReference>
<dbReference type="GO" id="GO:0003677">
    <property type="term" value="F:DNA binding"/>
    <property type="evidence" value="ECO:0007669"/>
    <property type="project" value="UniProtKB-KW"/>
</dbReference>
<feature type="region of interest" description="Disordered" evidence="5">
    <location>
        <begin position="39"/>
        <end position="132"/>
    </location>
</feature>
<evidence type="ECO:0000256" key="2">
    <source>
        <dbReference type="ARBA" id="ARBA00023125"/>
    </source>
</evidence>
<dbReference type="KEGG" id="gtt:GUITHDRAFT_104604"/>
<accession>L1JNI7</accession>
<dbReference type="Pfam" id="PF02042">
    <property type="entry name" value="RWP-RK"/>
    <property type="match status" value="1"/>
</dbReference>
<feature type="compositionally biased region" description="Low complexity" evidence="5">
    <location>
        <begin position="75"/>
        <end position="89"/>
    </location>
</feature>
<sequence>MRQEDAAYSLGMSLTSLKTCCRKLGLARWPYARGYTDLVTPPATVEEGEGSQGTDRQAASCEPNAEASGEEEGLRQSGSRGRSGGQLSEAASYDGEDEDVDEELPKEIGMPRPLKGDESEEEGLGEGWEPLEGSWIAWYMTRPDSDGEQDVWAIGE</sequence>
<gene>
    <name evidence="7" type="ORF">GUITHDRAFT_104604</name>
</gene>
<reference evidence="8" key="3">
    <citation type="submission" date="2016-03" db="UniProtKB">
        <authorList>
            <consortium name="EnsemblProtists"/>
        </authorList>
    </citation>
    <scope>IDENTIFICATION</scope>
</reference>
<dbReference type="EMBL" id="JH992981">
    <property type="protein sequence ID" value="EKX49643.1"/>
    <property type="molecule type" value="Genomic_DNA"/>
</dbReference>
<dbReference type="Proteomes" id="UP000011087">
    <property type="component" value="Unassembled WGS sequence"/>
</dbReference>
<evidence type="ECO:0000256" key="4">
    <source>
        <dbReference type="ARBA" id="ARBA00023242"/>
    </source>
</evidence>
<reference evidence="7 9" key="1">
    <citation type="journal article" date="2012" name="Nature">
        <title>Algal genomes reveal evolutionary mosaicism and the fate of nucleomorphs.</title>
        <authorList>
            <consortium name="DOE Joint Genome Institute"/>
            <person name="Curtis B.A."/>
            <person name="Tanifuji G."/>
            <person name="Burki F."/>
            <person name="Gruber A."/>
            <person name="Irimia M."/>
            <person name="Maruyama S."/>
            <person name="Arias M.C."/>
            <person name="Ball S.G."/>
            <person name="Gile G.H."/>
            <person name="Hirakawa Y."/>
            <person name="Hopkins J.F."/>
            <person name="Kuo A."/>
            <person name="Rensing S.A."/>
            <person name="Schmutz J."/>
            <person name="Symeonidi A."/>
            <person name="Elias M."/>
            <person name="Eveleigh R.J."/>
            <person name="Herman E.K."/>
            <person name="Klute M.J."/>
            <person name="Nakayama T."/>
            <person name="Obornik M."/>
            <person name="Reyes-Prieto A."/>
            <person name="Armbrust E.V."/>
            <person name="Aves S.J."/>
            <person name="Beiko R.G."/>
            <person name="Coutinho P."/>
            <person name="Dacks J.B."/>
            <person name="Durnford D.G."/>
            <person name="Fast N.M."/>
            <person name="Green B.R."/>
            <person name="Grisdale C.J."/>
            <person name="Hempel F."/>
            <person name="Henrissat B."/>
            <person name="Hoppner M.P."/>
            <person name="Ishida K."/>
            <person name="Kim E."/>
            <person name="Koreny L."/>
            <person name="Kroth P.G."/>
            <person name="Liu Y."/>
            <person name="Malik S.B."/>
            <person name="Maier U.G."/>
            <person name="McRose D."/>
            <person name="Mock T."/>
            <person name="Neilson J.A."/>
            <person name="Onodera N.T."/>
            <person name="Poole A.M."/>
            <person name="Pritham E.J."/>
            <person name="Richards T.A."/>
            <person name="Rocap G."/>
            <person name="Roy S.W."/>
            <person name="Sarai C."/>
            <person name="Schaack S."/>
            <person name="Shirato S."/>
            <person name="Slamovits C.H."/>
            <person name="Spencer D.F."/>
            <person name="Suzuki S."/>
            <person name="Worden A.Z."/>
            <person name="Zauner S."/>
            <person name="Barry K."/>
            <person name="Bell C."/>
            <person name="Bharti A.K."/>
            <person name="Crow J.A."/>
            <person name="Grimwood J."/>
            <person name="Kramer R."/>
            <person name="Lindquist E."/>
            <person name="Lucas S."/>
            <person name="Salamov A."/>
            <person name="McFadden G.I."/>
            <person name="Lane C.E."/>
            <person name="Keeling P.J."/>
            <person name="Gray M.W."/>
            <person name="Grigoriev I.V."/>
            <person name="Archibald J.M."/>
        </authorList>
    </citation>
    <scope>NUCLEOTIDE SEQUENCE</scope>
    <source>
        <strain evidence="7 9">CCMP2712</strain>
    </source>
</reference>
<keyword evidence="4" id="KW-0539">Nucleus</keyword>
<feature type="compositionally biased region" description="Acidic residues" evidence="5">
    <location>
        <begin position="94"/>
        <end position="104"/>
    </location>
</feature>
<reference evidence="9" key="2">
    <citation type="submission" date="2012-11" db="EMBL/GenBank/DDBJ databases">
        <authorList>
            <person name="Kuo A."/>
            <person name="Curtis B.A."/>
            <person name="Tanifuji G."/>
            <person name="Burki F."/>
            <person name="Gruber A."/>
            <person name="Irimia M."/>
            <person name="Maruyama S."/>
            <person name="Arias M.C."/>
            <person name="Ball S.G."/>
            <person name="Gile G.H."/>
            <person name="Hirakawa Y."/>
            <person name="Hopkins J.F."/>
            <person name="Rensing S.A."/>
            <person name="Schmutz J."/>
            <person name="Symeonidi A."/>
            <person name="Elias M."/>
            <person name="Eveleigh R.J."/>
            <person name="Herman E.K."/>
            <person name="Klute M.J."/>
            <person name="Nakayama T."/>
            <person name="Obornik M."/>
            <person name="Reyes-Prieto A."/>
            <person name="Armbrust E.V."/>
            <person name="Aves S.J."/>
            <person name="Beiko R.G."/>
            <person name="Coutinho P."/>
            <person name="Dacks J.B."/>
            <person name="Durnford D.G."/>
            <person name="Fast N.M."/>
            <person name="Green B.R."/>
            <person name="Grisdale C."/>
            <person name="Hempe F."/>
            <person name="Henrissat B."/>
            <person name="Hoppner M.P."/>
            <person name="Ishida K.-I."/>
            <person name="Kim E."/>
            <person name="Koreny L."/>
            <person name="Kroth P.G."/>
            <person name="Liu Y."/>
            <person name="Malik S.-B."/>
            <person name="Maier U.G."/>
            <person name="McRose D."/>
            <person name="Mock T."/>
            <person name="Neilson J.A."/>
            <person name="Onodera N.T."/>
            <person name="Poole A.M."/>
            <person name="Pritham E.J."/>
            <person name="Richards T.A."/>
            <person name="Rocap G."/>
            <person name="Roy S.W."/>
            <person name="Sarai C."/>
            <person name="Schaack S."/>
            <person name="Shirato S."/>
            <person name="Slamovits C.H."/>
            <person name="Spencer D.F."/>
            <person name="Suzuki S."/>
            <person name="Worden A.Z."/>
            <person name="Zauner S."/>
            <person name="Barry K."/>
            <person name="Bell C."/>
            <person name="Bharti A.K."/>
            <person name="Crow J.A."/>
            <person name="Grimwood J."/>
            <person name="Kramer R."/>
            <person name="Lindquist E."/>
            <person name="Lucas S."/>
            <person name="Salamov A."/>
            <person name="McFadden G.I."/>
            <person name="Lane C.E."/>
            <person name="Keeling P.J."/>
            <person name="Gray M.W."/>
            <person name="Grigoriev I.V."/>
            <person name="Archibald J.M."/>
        </authorList>
    </citation>
    <scope>NUCLEOTIDE SEQUENCE</scope>
    <source>
        <strain evidence="9">CCMP2712</strain>
    </source>
</reference>
<evidence type="ECO:0000313" key="8">
    <source>
        <dbReference type="EnsemblProtists" id="EKX49643"/>
    </source>
</evidence>
<evidence type="ECO:0000313" key="9">
    <source>
        <dbReference type="Proteomes" id="UP000011087"/>
    </source>
</evidence>
<dbReference type="HOGENOM" id="CLU_1690060_0_0_1"/>
<dbReference type="GeneID" id="17306276"/>
<feature type="domain" description="RWP-RK" evidence="6">
    <location>
        <begin position="1"/>
        <end position="58"/>
    </location>
</feature>
<keyword evidence="1" id="KW-0805">Transcription regulation</keyword>
<protein>
    <recommendedName>
        <fullName evidence="6">RWP-RK domain-containing protein</fullName>
    </recommendedName>
</protein>
<name>L1JNI7_GUITC</name>
<evidence type="ECO:0000256" key="1">
    <source>
        <dbReference type="ARBA" id="ARBA00023015"/>
    </source>
</evidence>
<keyword evidence="2" id="KW-0238">DNA-binding</keyword>
<keyword evidence="9" id="KW-1185">Reference proteome</keyword>
<organism evidence="7">
    <name type="scientific">Guillardia theta (strain CCMP2712)</name>
    <name type="common">Cryptophyte</name>
    <dbReference type="NCBI Taxonomy" id="905079"/>
    <lineage>
        <taxon>Eukaryota</taxon>
        <taxon>Cryptophyceae</taxon>
        <taxon>Pyrenomonadales</taxon>
        <taxon>Geminigeraceae</taxon>
        <taxon>Guillardia</taxon>
    </lineage>
</organism>
<dbReference type="EnsemblProtists" id="EKX49643">
    <property type="protein sequence ID" value="EKX49643"/>
    <property type="gene ID" value="GUITHDRAFT_104604"/>
</dbReference>
<keyword evidence="3" id="KW-0804">Transcription</keyword>
<evidence type="ECO:0000259" key="6">
    <source>
        <dbReference type="PROSITE" id="PS51519"/>
    </source>
</evidence>
<dbReference type="PROSITE" id="PS51519">
    <property type="entry name" value="RWP_RK"/>
    <property type="match status" value="1"/>
</dbReference>
<evidence type="ECO:0000313" key="7">
    <source>
        <dbReference type="EMBL" id="EKX49643.1"/>
    </source>
</evidence>
<proteinExistence type="predicted"/>
<dbReference type="AlphaFoldDB" id="L1JNI7"/>
<evidence type="ECO:0000256" key="5">
    <source>
        <dbReference type="SAM" id="MobiDB-lite"/>
    </source>
</evidence>
<dbReference type="RefSeq" id="XP_005836623.1">
    <property type="nucleotide sequence ID" value="XM_005836566.1"/>
</dbReference>